<feature type="compositionally biased region" description="Basic and acidic residues" evidence="3">
    <location>
        <begin position="1"/>
        <end position="16"/>
    </location>
</feature>
<evidence type="ECO:0000259" key="4">
    <source>
        <dbReference type="Pfam" id="PF21773"/>
    </source>
</evidence>
<name>A0ABD1XY87_9MARC</name>
<dbReference type="InterPro" id="IPR049258">
    <property type="entry name" value="ODAD1_CC"/>
</dbReference>
<evidence type="ECO:0000313" key="6">
    <source>
        <dbReference type="Proteomes" id="UP001605036"/>
    </source>
</evidence>
<reference evidence="5 6" key="1">
    <citation type="submission" date="2024-09" db="EMBL/GenBank/DDBJ databases">
        <title>Chromosome-scale assembly of Riccia fluitans.</title>
        <authorList>
            <person name="Paukszto L."/>
            <person name="Sawicki J."/>
            <person name="Karawczyk K."/>
            <person name="Piernik-Szablinska J."/>
            <person name="Szczecinska M."/>
            <person name="Mazdziarz M."/>
        </authorList>
    </citation>
    <scope>NUCLEOTIDE SEQUENCE [LARGE SCALE GENOMIC DNA]</scope>
    <source>
        <strain evidence="5">Rf_01</strain>
        <tissue evidence="5">Aerial parts of the thallus</tissue>
    </source>
</reference>
<dbReference type="Pfam" id="PF21773">
    <property type="entry name" value="ODAD1_CC"/>
    <property type="match status" value="1"/>
</dbReference>
<organism evidence="5 6">
    <name type="scientific">Riccia fluitans</name>
    <dbReference type="NCBI Taxonomy" id="41844"/>
    <lineage>
        <taxon>Eukaryota</taxon>
        <taxon>Viridiplantae</taxon>
        <taxon>Streptophyta</taxon>
        <taxon>Embryophyta</taxon>
        <taxon>Marchantiophyta</taxon>
        <taxon>Marchantiopsida</taxon>
        <taxon>Marchantiidae</taxon>
        <taxon>Marchantiales</taxon>
        <taxon>Ricciaceae</taxon>
        <taxon>Riccia</taxon>
    </lineage>
</organism>
<feature type="coiled-coil region" evidence="2">
    <location>
        <begin position="400"/>
        <end position="427"/>
    </location>
</feature>
<evidence type="ECO:0000256" key="3">
    <source>
        <dbReference type="SAM" id="MobiDB-lite"/>
    </source>
</evidence>
<accession>A0ABD1XY87</accession>
<comment type="caution">
    <text evidence="5">The sequence shown here is derived from an EMBL/GenBank/DDBJ whole genome shotgun (WGS) entry which is preliminary data.</text>
</comment>
<dbReference type="AlphaFoldDB" id="A0ABD1XY87"/>
<feature type="region of interest" description="Disordered" evidence="3">
    <location>
        <begin position="1"/>
        <end position="45"/>
    </location>
</feature>
<protein>
    <recommendedName>
        <fullName evidence="4">ODAD1 central coiled coil region domain-containing protein</fullName>
    </recommendedName>
</protein>
<gene>
    <name evidence="5" type="ORF">R1flu_025612</name>
</gene>
<feature type="domain" description="ODAD1 central coiled coil region" evidence="4">
    <location>
        <begin position="209"/>
        <end position="291"/>
    </location>
</feature>
<dbReference type="PANTHER" id="PTHR21694">
    <property type="entry name" value="COILED-COIL DOMAIN-CONTAINING PROTEIN 63"/>
    <property type="match status" value="1"/>
</dbReference>
<dbReference type="InterPro" id="IPR051876">
    <property type="entry name" value="ODA-DC/CCD"/>
</dbReference>
<dbReference type="PANTHER" id="PTHR21694:SF18">
    <property type="entry name" value="COILED-COIL DOMAIN-CONTAINING PROTEIN 63"/>
    <property type="match status" value="1"/>
</dbReference>
<evidence type="ECO:0000256" key="1">
    <source>
        <dbReference type="ARBA" id="ARBA00023054"/>
    </source>
</evidence>
<proteinExistence type="predicted"/>
<sequence>MASGSHEDKPHVRFGEDMEDEEDYDFRSKPRSPKSPKTIAIEQRRATPGVLKHLSPSVQVKNMQTAMNVASAFAITTALKPPPPKVPPEDEMKELHKKFRMMTASQRHFHAESEAVLRRQRALLDTLLSDNKSVQMQIELYYNEDVLAEIARLREHVTYMTAKIEVEAKRISELDQVTQEMNTREWDSRKEMGGVFAPRDKEHHNQIYICILENRLEKAMADMDACIYYNKCLLSEMQGLKTEHDLFDVLSAKLDIELHQKIAQMAELVEDCYYLYEQRDDFQRLISEILEMEAEGEAYKRWELYGSWIGLDGRPLAETAFKLDERQQRRLKMKRPTLPLTNEQSLREIFSIQDDDNLTKFVSKPYTKKYEKVIEVKAFMKTQEVLGFETKDIDPVLPALLAARERHAELLRKVQALNAEIETAAAARLGSFMDESDDEEEDNEYDDMFANFTENDFLRLIRELKRQIYTVFKDAGLATFDEGLETAIMDGTLQDDSLEFAISKLFSKTENFIEEISEPAGLVETRKVLVTSSDGLQFAAPEPFAKTAAHAAAQNKLLTQPSKSGQRPPSR</sequence>
<keyword evidence="6" id="KW-1185">Reference proteome</keyword>
<dbReference type="EMBL" id="JBHFFA010000007">
    <property type="protein sequence ID" value="KAL2613920.1"/>
    <property type="molecule type" value="Genomic_DNA"/>
</dbReference>
<dbReference type="Proteomes" id="UP001605036">
    <property type="component" value="Unassembled WGS sequence"/>
</dbReference>
<evidence type="ECO:0000256" key="2">
    <source>
        <dbReference type="SAM" id="Coils"/>
    </source>
</evidence>
<evidence type="ECO:0000313" key="5">
    <source>
        <dbReference type="EMBL" id="KAL2613920.1"/>
    </source>
</evidence>
<keyword evidence="1 2" id="KW-0175">Coiled coil</keyword>